<keyword evidence="2" id="KW-0175">Coiled coil</keyword>
<dbReference type="PROSITE" id="PS51257">
    <property type="entry name" value="PROKAR_LIPOPROTEIN"/>
    <property type="match status" value="1"/>
</dbReference>
<comment type="similarity">
    <text evidence="1">Belongs to the UPF0065 (bug) family.</text>
</comment>
<dbReference type="InterPro" id="IPR005064">
    <property type="entry name" value="BUG"/>
</dbReference>
<evidence type="ECO:0000256" key="2">
    <source>
        <dbReference type="SAM" id="Coils"/>
    </source>
</evidence>
<evidence type="ECO:0000256" key="1">
    <source>
        <dbReference type="ARBA" id="ARBA00006987"/>
    </source>
</evidence>
<dbReference type="EMBL" id="NPOA01000001">
    <property type="protein sequence ID" value="PAV31109.1"/>
    <property type="molecule type" value="Genomic_DNA"/>
</dbReference>
<name>A0A2A2IH60_9BACI</name>
<dbReference type="SUPFAM" id="SSF53850">
    <property type="entry name" value="Periplasmic binding protein-like II"/>
    <property type="match status" value="1"/>
</dbReference>
<dbReference type="CDD" id="cd07012">
    <property type="entry name" value="PBP2_Bug_TTT"/>
    <property type="match status" value="1"/>
</dbReference>
<evidence type="ECO:0000256" key="3">
    <source>
        <dbReference type="SAM" id="SignalP"/>
    </source>
</evidence>
<evidence type="ECO:0000313" key="5">
    <source>
        <dbReference type="Proteomes" id="UP000218887"/>
    </source>
</evidence>
<dbReference type="Gene3D" id="3.40.190.150">
    <property type="entry name" value="Bordetella uptake gene, domain 1"/>
    <property type="match status" value="1"/>
</dbReference>
<protein>
    <recommendedName>
        <fullName evidence="6">Tripartite tricarboxylate transporter substrate binding protein</fullName>
    </recommendedName>
</protein>
<keyword evidence="3" id="KW-0732">Signal</keyword>
<dbReference type="PANTHER" id="PTHR42928:SF3">
    <property type="entry name" value="UPF0065 PROTEIN YFLP"/>
    <property type="match status" value="1"/>
</dbReference>
<gene>
    <name evidence="4" type="ORF">CIL05_00165</name>
</gene>
<dbReference type="Proteomes" id="UP000218887">
    <property type="component" value="Unassembled WGS sequence"/>
</dbReference>
<feature type="chain" id="PRO_5039010373" description="Tripartite tricarboxylate transporter substrate binding protein" evidence="3">
    <location>
        <begin position="25"/>
        <end position="326"/>
    </location>
</feature>
<dbReference type="PANTHER" id="PTHR42928">
    <property type="entry name" value="TRICARBOXYLATE-BINDING PROTEIN"/>
    <property type="match status" value="1"/>
</dbReference>
<accession>A0A2A2IH60</accession>
<reference evidence="4 5" key="1">
    <citation type="submission" date="2017-08" db="EMBL/GenBank/DDBJ databases">
        <title>Virgibacillus indicus sp. nov. and Virgibacillus profoundi sp. nov, two moderately halophilic bacteria isolated from marine sediment by using the Microfluidic Streak Plate.</title>
        <authorList>
            <person name="Xu B."/>
            <person name="Hu B."/>
            <person name="Wang J."/>
            <person name="Zhu Y."/>
            <person name="Huang L."/>
            <person name="Du W."/>
            <person name="Huang Y."/>
        </authorList>
    </citation>
    <scope>NUCLEOTIDE SEQUENCE [LARGE SCALE GENOMIC DNA]</scope>
    <source>
        <strain evidence="4 5">IO3-P3-H5</strain>
    </source>
</reference>
<comment type="caution">
    <text evidence="4">The sequence shown here is derived from an EMBL/GenBank/DDBJ whole genome shotgun (WGS) entry which is preliminary data.</text>
</comment>
<sequence length="326" mass="35965">MKKSFLLLIFVSVLLIGCSSNANSENVDISNYPEETLVWLTPFSTGGATDVFSREIGRLFKETGVVDGTFTYENHPGAGGQIGLGIAIEQRIGDNNTLIPFSSTFSMLPYLQGEEYSYKDLTIVAQYASDYNLVLVHKDSPYKTLDDLIEAGKQEELTISVSGIGGTAHVLSQMLTEETGTNVRAVPFESSGEQLSALLGNNVDFSFNNPSEAFELIESGDIVPLAITSPERIPELPDVPTLVEQGVDLTHEVSRGLALPPGVSDDVRDYWIEKSKELVETPEFQEEYIEPRMMTKVFADADEYKEKLEKEFKETEKALKQAGIIE</sequence>
<organism evidence="4 5">
    <name type="scientific">Virgibacillus profundi</name>
    <dbReference type="NCBI Taxonomy" id="2024555"/>
    <lineage>
        <taxon>Bacteria</taxon>
        <taxon>Bacillati</taxon>
        <taxon>Bacillota</taxon>
        <taxon>Bacilli</taxon>
        <taxon>Bacillales</taxon>
        <taxon>Bacillaceae</taxon>
        <taxon>Virgibacillus</taxon>
    </lineage>
</organism>
<evidence type="ECO:0000313" key="4">
    <source>
        <dbReference type="EMBL" id="PAV31109.1"/>
    </source>
</evidence>
<proteinExistence type="inferred from homology"/>
<feature type="signal peptide" evidence="3">
    <location>
        <begin position="1"/>
        <end position="24"/>
    </location>
</feature>
<dbReference type="Pfam" id="PF03401">
    <property type="entry name" value="TctC"/>
    <property type="match status" value="1"/>
</dbReference>
<evidence type="ECO:0008006" key="6">
    <source>
        <dbReference type="Google" id="ProtNLM"/>
    </source>
</evidence>
<dbReference type="RefSeq" id="WP_095653480.1">
    <property type="nucleotide sequence ID" value="NZ_NPOA01000001.1"/>
</dbReference>
<keyword evidence="5" id="KW-1185">Reference proteome</keyword>
<dbReference type="InterPro" id="IPR042100">
    <property type="entry name" value="Bug_dom1"/>
</dbReference>
<dbReference type="PIRSF" id="PIRSF017082">
    <property type="entry name" value="YflP"/>
    <property type="match status" value="1"/>
</dbReference>
<dbReference type="OrthoDB" id="9780943at2"/>
<dbReference type="AlphaFoldDB" id="A0A2A2IH60"/>
<feature type="coiled-coil region" evidence="2">
    <location>
        <begin position="298"/>
        <end position="325"/>
    </location>
</feature>
<dbReference type="Gene3D" id="3.40.190.10">
    <property type="entry name" value="Periplasmic binding protein-like II"/>
    <property type="match status" value="1"/>
</dbReference>